<feature type="domain" description="Phosphofructokinase" evidence="13">
    <location>
        <begin position="1127"/>
        <end position="1392"/>
    </location>
</feature>
<dbReference type="PANTHER" id="PTHR43650:SF1">
    <property type="entry name" value="PYROPHOSPHATE--FRUCTOSE 6-PHOSPHATE 1-PHOSPHOTRANSFERASE SUBUNIT BETA 2"/>
    <property type="match status" value="1"/>
</dbReference>
<organism evidence="15">
    <name type="scientific">Theileria annulata</name>
    <dbReference type="NCBI Taxonomy" id="5874"/>
    <lineage>
        <taxon>Eukaryota</taxon>
        <taxon>Sar</taxon>
        <taxon>Alveolata</taxon>
        <taxon>Apicomplexa</taxon>
        <taxon>Aconoidasida</taxon>
        <taxon>Piroplasmida</taxon>
        <taxon>Theileriidae</taxon>
        <taxon>Theileria</taxon>
    </lineage>
</organism>
<dbReference type="EMBL" id="UIVT01000002">
    <property type="protein sequence ID" value="SVP90876.1"/>
    <property type="molecule type" value="Genomic_DNA"/>
</dbReference>
<keyword evidence="4 10" id="KW-0808">Transferase</keyword>
<evidence type="ECO:0000256" key="3">
    <source>
        <dbReference type="ARBA" id="ARBA00022490"/>
    </source>
</evidence>
<feature type="domain" description="Phosphofructokinase" evidence="13">
    <location>
        <begin position="278"/>
        <end position="536"/>
    </location>
</feature>
<feature type="compositionally biased region" description="Low complexity" evidence="12">
    <location>
        <begin position="163"/>
        <end position="177"/>
    </location>
</feature>
<feature type="compositionally biased region" description="Basic and acidic residues" evidence="12">
    <location>
        <begin position="789"/>
        <end position="803"/>
    </location>
</feature>
<comment type="similarity">
    <text evidence="10">Belongs to the phosphofructokinase type A (PFKA) family. PPi-dependent PFK group II subfamily. Clade 'Long' sub-subfamily.</text>
</comment>
<feature type="coiled-coil region" evidence="11">
    <location>
        <begin position="1372"/>
        <end position="1399"/>
    </location>
</feature>
<evidence type="ECO:0000256" key="1">
    <source>
        <dbReference type="ARBA" id="ARBA00001946"/>
    </source>
</evidence>
<evidence type="ECO:0000256" key="8">
    <source>
        <dbReference type="ARBA" id="ARBA00023152"/>
    </source>
</evidence>
<evidence type="ECO:0000256" key="11">
    <source>
        <dbReference type="SAM" id="Coils"/>
    </source>
</evidence>
<dbReference type="InterPro" id="IPR035966">
    <property type="entry name" value="PKF_sf"/>
</dbReference>
<feature type="compositionally biased region" description="Low complexity" evidence="12">
    <location>
        <begin position="557"/>
        <end position="574"/>
    </location>
</feature>
<keyword evidence="3 10" id="KW-0963">Cytoplasm</keyword>
<dbReference type="InterPro" id="IPR022953">
    <property type="entry name" value="ATP_PFK"/>
</dbReference>
<evidence type="ECO:0000313" key="15">
    <source>
        <dbReference type="EMBL" id="SVP91448.1"/>
    </source>
</evidence>
<keyword evidence="5 10" id="KW-0479">Metal-binding</keyword>
<comment type="subcellular location">
    <subcellularLocation>
        <location evidence="10">Cytoplasm</location>
    </subcellularLocation>
</comment>
<comment type="pathway">
    <text evidence="10">Carbohydrate degradation; glycolysis; D-glyceraldehyde 3-phosphate and glycerone phosphate from D-glucose: step 3/4.</text>
</comment>
<evidence type="ECO:0000256" key="2">
    <source>
        <dbReference type="ARBA" id="ARBA00003138"/>
    </source>
</evidence>
<comment type="subunit">
    <text evidence="10">Tetramer of two alpha (regulatory) and two beta (catalytic) chains.</text>
</comment>
<dbReference type="GO" id="GO:0009749">
    <property type="term" value="P:response to glucose"/>
    <property type="evidence" value="ECO:0007669"/>
    <property type="project" value="TreeGrafter"/>
</dbReference>
<feature type="region of interest" description="Disordered" evidence="12">
    <location>
        <begin position="557"/>
        <end position="596"/>
    </location>
</feature>
<comment type="cofactor">
    <cofactor evidence="1 10">
        <name>Mg(2+)</name>
        <dbReference type="ChEBI" id="CHEBI:18420"/>
    </cofactor>
</comment>
<dbReference type="GO" id="GO:0005829">
    <property type="term" value="C:cytosol"/>
    <property type="evidence" value="ECO:0007669"/>
    <property type="project" value="TreeGrafter"/>
</dbReference>
<dbReference type="Gene3D" id="3.40.50.450">
    <property type="match status" value="4"/>
</dbReference>
<dbReference type="EMBL" id="UIVS01000002">
    <property type="protein sequence ID" value="SVP91448.1"/>
    <property type="molecule type" value="Genomic_DNA"/>
</dbReference>
<dbReference type="PANTHER" id="PTHR43650">
    <property type="entry name" value="PYROPHOSPHATE--FRUCTOSE 6-PHOSPHATE 1-PHOSPHOTRANSFERASE"/>
    <property type="match status" value="1"/>
</dbReference>
<evidence type="ECO:0000256" key="6">
    <source>
        <dbReference type="ARBA" id="ARBA00022777"/>
    </source>
</evidence>
<feature type="binding site" evidence="10">
    <location>
        <position position="286"/>
    </location>
    <ligand>
        <name>ATP</name>
        <dbReference type="ChEBI" id="CHEBI:30616"/>
    </ligand>
</feature>
<keyword evidence="6 10" id="KW-0418">Kinase</keyword>
<evidence type="ECO:0000313" key="14">
    <source>
        <dbReference type="EMBL" id="SVP90876.1"/>
    </source>
</evidence>
<comment type="catalytic activity">
    <reaction evidence="9">
        <text>beta-D-fructose 6-phosphate + diphosphate = beta-D-fructose 1,6-bisphosphate + phosphate + H(+)</text>
        <dbReference type="Rhea" id="RHEA:13613"/>
        <dbReference type="ChEBI" id="CHEBI:15378"/>
        <dbReference type="ChEBI" id="CHEBI:32966"/>
        <dbReference type="ChEBI" id="CHEBI:33019"/>
        <dbReference type="ChEBI" id="CHEBI:43474"/>
        <dbReference type="ChEBI" id="CHEBI:57634"/>
        <dbReference type="EC" id="2.7.1.90"/>
    </reaction>
</comment>
<dbReference type="UniPathway" id="UPA00109">
    <property type="reaction ID" value="UER00182"/>
</dbReference>
<feature type="compositionally biased region" description="Basic and acidic residues" evidence="12">
    <location>
        <begin position="187"/>
        <end position="201"/>
    </location>
</feature>
<dbReference type="HAMAP" id="MF_01980">
    <property type="entry name" value="Phosphofructokinase_II_Long"/>
    <property type="match status" value="1"/>
</dbReference>
<evidence type="ECO:0000256" key="4">
    <source>
        <dbReference type="ARBA" id="ARBA00022679"/>
    </source>
</evidence>
<dbReference type="InterPro" id="IPR000023">
    <property type="entry name" value="Phosphofructokinase_dom"/>
</dbReference>
<dbReference type="PRINTS" id="PR00476">
    <property type="entry name" value="PHFRCTKINASE"/>
</dbReference>
<dbReference type="GO" id="GO:0003872">
    <property type="term" value="F:6-phosphofructokinase activity"/>
    <property type="evidence" value="ECO:0007669"/>
    <property type="project" value="UniProtKB-UniRule"/>
</dbReference>
<evidence type="ECO:0000256" key="10">
    <source>
        <dbReference type="HAMAP-Rule" id="MF_03185"/>
    </source>
</evidence>
<feature type="binding site" evidence="10">
    <location>
        <begin position="424"/>
        <end position="426"/>
    </location>
    <ligand>
        <name>substrate</name>
    </ligand>
</feature>
<keyword evidence="10" id="KW-0067">ATP-binding</keyword>
<dbReference type="GO" id="GO:0006002">
    <property type="term" value="P:fructose 6-phosphate metabolic process"/>
    <property type="evidence" value="ECO:0007669"/>
    <property type="project" value="InterPro"/>
</dbReference>
<name>A0A3B0NAW8_THEAN</name>
<dbReference type="EC" id="2.7.1.11" evidence="10"/>
<comment type="catalytic activity">
    <reaction evidence="10">
        <text>beta-D-fructose 6-phosphate + ATP = beta-D-fructose 1,6-bisphosphate + ADP + H(+)</text>
        <dbReference type="Rhea" id="RHEA:16109"/>
        <dbReference type="ChEBI" id="CHEBI:15378"/>
        <dbReference type="ChEBI" id="CHEBI:30616"/>
        <dbReference type="ChEBI" id="CHEBI:32966"/>
        <dbReference type="ChEBI" id="CHEBI:57634"/>
        <dbReference type="ChEBI" id="CHEBI:456216"/>
        <dbReference type="EC" id="2.7.1.11"/>
    </reaction>
</comment>
<feature type="region of interest" description="Disordered" evidence="12">
    <location>
        <begin position="140"/>
        <end position="224"/>
    </location>
</feature>
<sequence>MLYTLDDNYLSSGRENRLDDSDINESYPLEKSNDKNYTHIDKKLTFDTKTTKFKKALNATDPLKRVNSMYSSKSVYEELQMARRVKLPSVLQSIHHVLTEFDDSGEDLSMLPQVSKFLPYICNNKLVKIESQLLYTHTNSTHTNSSITNSTYTNSSHTHKGANSNTNNKSSNPNLTNFVQLNTNPRTDTRVDSRTDTRVDTRVNPIEPNPVDRTPVENNMENENIKNDSNYNLISLMDNNIRRKKSVIENSIISNTNMEMEMEIMDRRYNKIYSNQMKIGLILSGGPAPGGHNVIAGVFDYLKYRNPESQLIGFIGGLDGLKYKRYQIINEEQMDQYRNLGGFNMLMSGRGMIANNNEFEMVLKTVTELELDGLIIVGGDGSNSNAANISNYLAQYYHNKYNTKNGNVVMKSEKRCVVVGVPKTVDGDIRSNNIELTFGFDTAARTYSELIGNLCIDAASTQYNYHFVRIMGRSASHLALECALQTHPNMLLVSEEVSQKNISLQQIVDDIVDLMQKRYEMGKTFGVILIPEGLIEFIPDFKILVQELNTAVTVSSVTGSGTKDTKGTTSSNGTKDTKGTEVSTNTVGSGPDTVTEETEENLLKNFDVNKLKKSKEIWNFLPTNIQEQLLSDIESSGSILVAKIATESLLSMLVESRIISRKLNHLLEIIIMTHYFGYEGRCAIPSEFDSSYCYSLGYTASVLVAQRKNGYMAAIRNLKNNIEDWIPLGIPFSHLTTLMKLHKSQSNSSVTVTGPTATNSTKDIKDTNNSTKGNMDNEDIGKSTSVTKGTKETSSEEIGGREPHSVTEELYKNYRCSIKKTLLDLNGELFKTFEKVRDIWKYEDLYRSPGPIQLTTSQLLSNSTDLSLYLNSYQSNHINKLNNQVTVSSTNGVNGSNVGVTGVNGMGPNGSNVTNGNNGSSSRSNNGVVNVVSRLDNVVNGTNTSSTVSISNTSMNMTNVSMSNVSVGSVGMGSSRMNGYDDDMSSYSHESSNDECIDMDDINERRCFTLLIPTLKELVGNYPFNGDFIGLRRKDKSFMSELELKRLEVIPDIPIVCSDVKSKLVPFKQHVEFDQYIKNQIMLYYPYQHKLNHFNQYELVLNTIPTGMGKKLGTLVSSEQMKSDSLRVGVVPVGKQAPGVLNVFWGIFTRVSKMGGKCIAFHGIKGLLQSSYIELKGEDFECFKNQGGLELVLRSKRSFLWKKDKLEAVYKTCTALDLDGLVFLGDEMSMTQASFVTEYFMSKNSKTCIIGVPVAGGNSLGGDLIEACVGFDTNTRIYASLVGNVLTDAISMPKYWHFVKILGRFPSVDVLECALQTHPNVVIIAEEYRNSDKSLFDIVDEIANAIVKRSKLGKNFGTVLIPDHLVLHLPNTKNMLQEIGNALNKANQLNKRKNAIQQLMSYSVYSTNTTNTNGTKDNGNNGKDMDNIVDVEDNMGEYVKMITPWSLALFSSFPEYIRREILNMDFTDLGLENLEIEVMLAKMVKEELLIRKKRGEYNGNYAAVTHYFGYQGRCAIPSEFDCSLAYSYGHLAAICVESKLSGFCCSIRAVCGAVKDWKLFATPFTCMMKIAPDSFKMLINPKSEMPIIPPNNVSLNGKPFMKLKSARRKWLVEDLFNNPGPIQFNSFVGTQNIMLIIEHSQYYHMITSVERFTEIIKNICKFGVSEEYLHHAFIQLWGLIKITQDKNQLISLSQDFKLL</sequence>
<feature type="active site" description="Proton acceptor" evidence="10">
    <location>
        <position position="426"/>
    </location>
</feature>
<dbReference type="Gene3D" id="3.40.50.460">
    <property type="entry name" value="Phosphofructokinase domain"/>
    <property type="match status" value="3"/>
</dbReference>
<dbReference type="SUPFAM" id="SSF53784">
    <property type="entry name" value="Phosphofructokinase"/>
    <property type="match status" value="2"/>
</dbReference>
<dbReference type="VEuPathDB" id="PiroplasmaDB:TA13950"/>
<evidence type="ECO:0000256" key="5">
    <source>
        <dbReference type="ARBA" id="ARBA00022723"/>
    </source>
</evidence>
<dbReference type="InterPro" id="IPR011183">
    <property type="entry name" value="PfpB_PPi_PFK"/>
</dbReference>
<evidence type="ECO:0000256" key="12">
    <source>
        <dbReference type="SAM" id="MobiDB-lite"/>
    </source>
</evidence>
<comment type="function">
    <text evidence="2">Catalyzes the phosphorylation of D-fructose 6-phosphate, the first committing step of glycolysis. Uses inorganic phosphate (PPi) as phosphoryl donor instead of ATP like common ATP-dependent phosphofructokinases (ATP-PFKs), which renders the reaction reversible, and can thus function both in glycolysis and gluconeogenesis. Consistently, PPi-PFK can replace the enzymes of both the forward (ATP-PFK) and reverse (fructose-bisphosphatase (FBPase)) reactions.</text>
</comment>
<feature type="binding site" evidence="10">
    <location>
        <begin position="471"/>
        <end position="473"/>
    </location>
    <ligand>
        <name>substrate</name>
    </ligand>
</feature>
<dbReference type="GO" id="GO:0046872">
    <property type="term" value="F:metal ion binding"/>
    <property type="evidence" value="ECO:0007669"/>
    <property type="project" value="UniProtKB-KW"/>
</dbReference>
<comment type="caution">
    <text evidence="10">Lacks conserved residue(s) required for the propagation of feature annotation.</text>
</comment>
<reference evidence="15" key="1">
    <citation type="submission" date="2018-07" db="EMBL/GenBank/DDBJ databases">
        <authorList>
            <person name="Quirk P.G."/>
            <person name="Krulwich T.A."/>
        </authorList>
    </citation>
    <scope>NUCLEOTIDE SEQUENCE</scope>
    <source>
        <strain evidence="15">Anand</strain>
    </source>
</reference>
<keyword evidence="10" id="KW-0547">Nucleotide-binding</keyword>
<dbReference type="GO" id="GO:0005524">
    <property type="term" value="F:ATP binding"/>
    <property type="evidence" value="ECO:0007669"/>
    <property type="project" value="UniProtKB-KW"/>
</dbReference>
<feature type="binding site" evidence="10">
    <location>
        <begin position="350"/>
        <end position="351"/>
    </location>
    <ligand>
        <name>ATP</name>
        <dbReference type="ChEBI" id="CHEBI:30616"/>
    </ligand>
</feature>
<feature type="binding site" evidence="10">
    <location>
        <begin position="678"/>
        <end position="681"/>
    </location>
    <ligand>
        <name>substrate</name>
    </ligand>
</feature>
<comment type="function">
    <text evidence="10">Catalyzes the phosphorylation of D-fructose 6-phosphate to fructose 1,6-bisphosphate by ATP, the first committing step of glycolysis.</text>
</comment>
<evidence type="ECO:0000256" key="9">
    <source>
        <dbReference type="ARBA" id="ARBA00048072"/>
    </source>
</evidence>
<proteinExistence type="inferred from homology"/>
<keyword evidence="11" id="KW-0175">Coiled coil</keyword>
<protein>
    <recommendedName>
        <fullName evidence="10">Probable ATP-dependent 6-phosphofructokinase</fullName>
        <shortName evidence="10">ATP-PFK</shortName>
        <shortName evidence="10">Phosphofructokinase</shortName>
        <ecNumber evidence="10">2.7.1.11</ecNumber>
    </recommendedName>
    <alternativeName>
        <fullName evidence="10">Phosphohexokinase</fullName>
    </alternativeName>
</protein>
<feature type="binding site" evidence="10">
    <location>
        <begin position="379"/>
        <end position="382"/>
    </location>
    <ligand>
        <name>ATP</name>
        <dbReference type="ChEBI" id="CHEBI:30616"/>
    </ligand>
</feature>
<feature type="compositionally biased region" description="Low complexity" evidence="12">
    <location>
        <begin position="140"/>
        <end position="156"/>
    </location>
</feature>
<feature type="compositionally biased region" description="Polar residues" evidence="12">
    <location>
        <begin position="748"/>
        <end position="774"/>
    </location>
</feature>
<evidence type="ECO:0000259" key="13">
    <source>
        <dbReference type="Pfam" id="PF00365"/>
    </source>
</evidence>
<feature type="site" description="Important for substrate specificity; cannot use PPi as phosphoryl donor" evidence="10">
    <location>
        <position position="381"/>
    </location>
</feature>
<keyword evidence="8 10" id="KW-0324">Glycolysis</keyword>
<accession>A0A3B0NAW8</accession>
<dbReference type="Pfam" id="PF00365">
    <property type="entry name" value="PFK"/>
    <property type="match status" value="2"/>
</dbReference>
<keyword evidence="7 10" id="KW-0460">Magnesium</keyword>
<feature type="binding site" evidence="10">
    <location>
        <position position="532"/>
    </location>
    <ligand>
        <name>substrate</name>
    </ligand>
</feature>
<evidence type="ECO:0000256" key="7">
    <source>
        <dbReference type="ARBA" id="ARBA00022842"/>
    </source>
</evidence>
<dbReference type="GO" id="GO:0047334">
    <property type="term" value="F:diphosphate-fructose-6-phosphate 1-phosphotransferase activity"/>
    <property type="evidence" value="ECO:0007669"/>
    <property type="project" value="UniProtKB-EC"/>
</dbReference>
<gene>
    <name evidence="14" type="ORF">TAT_000158700</name>
    <name evidence="15" type="ORF">TAV_000158900</name>
</gene>
<feature type="binding site" evidence="10">
    <location>
        <position position="380"/>
    </location>
    <ligand>
        <name>Mg(2+)</name>
        <dbReference type="ChEBI" id="CHEBI:18420"/>
        <note>catalytic</note>
    </ligand>
</feature>
<feature type="region of interest" description="Disordered" evidence="12">
    <location>
        <begin position="748"/>
        <end position="803"/>
    </location>
</feature>